<proteinExistence type="inferred from homology"/>
<keyword evidence="2 5" id="KW-0808">Transferase</keyword>
<dbReference type="CDD" id="cd04301">
    <property type="entry name" value="NAT_SF"/>
    <property type="match status" value="1"/>
</dbReference>
<evidence type="ECO:0000313" key="6">
    <source>
        <dbReference type="Proteomes" id="UP000186513"/>
    </source>
</evidence>
<keyword evidence="3" id="KW-0012">Acyltransferase</keyword>
<evidence type="ECO:0000256" key="2">
    <source>
        <dbReference type="ARBA" id="ARBA00022679"/>
    </source>
</evidence>
<dbReference type="AlphaFoldDB" id="A0A1K2H2W5"/>
<comment type="similarity">
    <text evidence="1">Belongs to the acetyltransferase family.</text>
</comment>
<dbReference type="STRING" id="1121279.SAMN02745887_00024"/>
<protein>
    <submittedName>
        <fullName evidence="5">Acetyltransferase (GNAT) family protein</fullName>
    </submittedName>
</protein>
<dbReference type="InterPro" id="IPR051016">
    <property type="entry name" value="Diverse_Substrate_AcTransf"/>
</dbReference>
<organism evidence="5 6">
    <name type="scientific">Chitinimonas taiwanensis DSM 18899</name>
    <dbReference type="NCBI Taxonomy" id="1121279"/>
    <lineage>
        <taxon>Bacteria</taxon>
        <taxon>Pseudomonadati</taxon>
        <taxon>Pseudomonadota</taxon>
        <taxon>Betaproteobacteria</taxon>
        <taxon>Neisseriales</taxon>
        <taxon>Chitinibacteraceae</taxon>
        <taxon>Chitinimonas</taxon>
    </lineage>
</organism>
<dbReference type="InterPro" id="IPR000182">
    <property type="entry name" value="GNAT_dom"/>
</dbReference>
<dbReference type="GO" id="GO:0008080">
    <property type="term" value="F:N-acetyltransferase activity"/>
    <property type="evidence" value="ECO:0007669"/>
    <property type="project" value="TreeGrafter"/>
</dbReference>
<reference evidence="5 6" key="1">
    <citation type="submission" date="2016-11" db="EMBL/GenBank/DDBJ databases">
        <authorList>
            <person name="Jaros S."/>
            <person name="Januszkiewicz K."/>
            <person name="Wedrychowicz H."/>
        </authorList>
    </citation>
    <scope>NUCLEOTIDE SEQUENCE [LARGE SCALE GENOMIC DNA]</scope>
    <source>
        <strain evidence="5 6">DSM 18899</strain>
    </source>
</reference>
<accession>A0A1K2H2W5</accession>
<dbReference type="PANTHER" id="PTHR10545">
    <property type="entry name" value="DIAMINE N-ACETYLTRANSFERASE"/>
    <property type="match status" value="1"/>
</dbReference>
<dbReference type="OrthoDB" id="5295305at2"/>
<dbReference type="Proteomes" id="UP000186513">
    <property type="component" value="Unassembled WGS sequence"/>
</dbReference>
<evidence type="ECO:0000313" key="5">
    <source>
        <dbReference type="EMBL" id="SFZ70054.1"/>
    </source>
</evidence>
<evidence type="ECO:0000256" key="1">
    <source>
        <dbReference type="ARBA" id="ARBA00008694"/>
    </source>
</evidence>
<evidence type="ECO:0000256" key="3">
    <source>
        <dbReference type="ARBA" id="ARBA00023315"/>
    </source>
</evidence>
<dbReference type="Gene3D" id="3.40.630.30">
    <property type="match status" value="1"/>
</dbReference>
<dbReference type="Pfam" id="PF00583">
    <property type="entry name" value="Acetyltransf_1"/>
    <property type="match status" value="1"/>
</dbReference>
<dbReference type="EMBL" id="FPKR01000001">
    <property type="protein sequence ID" value="SFZ70054.1"/>
    <property type="molecule type" value="Genomic_DNA"/>
</dbReference>
<dbReference type="PROSITE" id="PS51186">
    <property type="entry name" value="GNAT"/>
    <property type="match status" value="1"/>
</dbReference>
<dbReference type="SUPFAM" id="SSF55729">
    <property type="entry name" value="Acyl-CoA N-acyltransferases (Nat)"/>
    <property type="match status" value="1"/>
</dbReference>
<sequence>MKVAFTTREARPGDAPALYGLVRELAEYEKLSHLCTGTAEQLHEHLWGPRPYIEALIAEVDRGGHAHAVGFAIYFHNYSSFVAKPGLYLEDLFVLPEYRRNGIGEALFRDVARRAVERNCGRFEWAVLDWNTPALEFYRKLGATIMPEWRICRATGGTLRGMAERS</sequence>
<dbReference type="PANTHER" id="PTHR10545:SF29">
    <property type="entry name" value="GH14572P-RELATED"/>
    <property type="match status" value="1"/>
</dbReference>
<feature type="domain" description="N-acetyltransferase" evidence="4">
    <location>
        <begin position="5"/>
        <end position="164"/>
    </location>
</feature>
<dbReference type="InterPro" id="IPR016181">
    <property type="entry name" value="Acyl_CoA_acyltransferase"/>
</dbReference>
<gene>
    <name evidence="5" type="ORF">SAMN02745887_00024</name>
</gene>
<dbReference type="RefSeq" id="WP_072426592.1">
    <property type="nucleotide sequence ID" value="NZ_FPKR01000001.1"/>
</dbReference>
<name>A0A1K2H2W5_9NEIS</name>
<evidence type="ECO:0000259" key="4">
    <source>
        <dbReference type="PROSITE" id="PS51186"/>
    </source>
</evidence>
<keyword evidence="6" id="KW-1185">Reference proteome</keyword>
<dbReference type="FunFam" id="3.40.630.30:FF:000064">
    <property type="entry name" value="GNAT family acetyltransferase"/>
    <property type="match status" value="1"/>
</dbReference>